<accession>Q6E0W0</accession>
<organism evidence="10">
    <name type="scientific">Paraspadella gotoi</name>
    <name type="common">Arrow worm</name>
    <dbReference type="NCBI Taxonomy" id="34758"/>
    <lineage>
        <taxon>Eukaryota</taxon>
        <taxon>Metazoa</taxon>
        <taxon>Spiralia</taxon>
        <taxon>Gnathifera</taxon>
        <taxon>Chaetognatha</taxon>
        <taxon>Sagittoidea</taxon>
        <taxon>Phragmophora</taxon>
        <taxon>Spadellidae</taxon>
        <taxon>Paraspadella</taxon>
    </lineage>
</organism>
<proteinExistence type="inferred from homology"/>
<comment type="subcellular location">
    <subcellularLocation>
        <location evidence="1">Membrane</location>
    </subcellularLocation>
    <subcellularLocation>
        <location evidence="9">Mitochondrion membrane</location>
        <topology evidence="9">Multi-pass membrane protein</topology>
    </subcellularLocation>
</comment>
<evidence type="ECO:0000256" key="2">
    <source>
        <dbReference type="ARBA" id="ARBA00008472"/>
    </source>
</evidence>
<evidence type="ECO:0000256" key="4">
    <source>
        <dbReference type="ARBA" id="ARBA00022448"/>
    </source>
</evidence>
<feature type="transmembrane region" description="Helical" evidence="9">
    <location>
        <begin position="56"/>
        <end position="74"/>
    </location>
</feature>
<keyword evidence="7 9" id="KW-0472">Membrane</keyword>
<gene>
    <name evidence="10" type="primary">nad3</name>
</gene>
<comment type="function">
    <text evidence="9">Core subunit of the mitochondrial membrane respiratory chain NADH dehydrogenase (Complex I) which catalyzes electron transfer from NADH through the respiratory chain, using ubiquinone as an electron acceptor. Essential for the catalytic activity of complex I.</text>
</comment>
<evidence type="ECO:0000256" key="7">
    <source>
        <dbReference type="ARBA" id="ARBA00023136"/>
    </source>
</evidence>
<dbReference type="InterPro" id="IPR000440">
    <property type="entry name" value="NADH_UbQ/plastoQ_OxRdtase_su3"/>
</dbReference>
<evidence type="ECO:0000256" key="6">
    <source>
        <dbReference type="ARBA" id="ARBA00022989"/>
    </source>
</evidence>
<evidence type="ECO:0000256" key="8">
    <source>
        <dbReference type="ARBA" id="ARBA00049551"/>
    </source>
</evidence>
<keyword evidence="5 9" id="KW-0812">Transmembrane</keyword>
<keyword evidence="9 10" id="KW-0496">Mitochondrion</keyword>
<dbReference type="Pfam" id="PF00507">
    <property type="entry name" value="Oxidored_q4"/>
    <property type="match status" value="1"/>
</dbReference>
<keyword evidence="9" id="KW-0249">Electron transport</keyword>
<dbReference type="PANTHER" id="PTHR11058:SF9">
    <property type="entry name" value="NADH-UBIQUINONE OXIDOREDUCTASE CHAIN 3"/>
    <property type="match status" value="1"/>
</dbReference>
<name>Q6E0W0_PARGO</name>
<keyword evidence="4 9" id="KW-0813">Transport</keyword>
<comment type="similarity">
    <text evidence="2 9">Belongs to the complex I subunit 3 family.</text>
</comment>
<evidence type="ECO:0000256" key="1">
    <source>
        <dbReference type="ARBA" id="ARBA00004370"/>
    </source>
</evidence>
<protein>
    <recommendedName>
        <fullName evidence="3 9">NADH-ubiquinone oxidoreductase chain 3</fullName>
        <ecNumber evidence="9">7.1.1.2</ecNumber>
    </recommendedName>
</protein>
<evidence type="ECO:0000256" key="9">
    <source>
        <dbReference type="RuleBase" id="RU003640"/>
    </source>
</evidence>
<feature type="transmembrane region" description="Helical" evidence="9">
    <location>
        <begin position="7"/>
        <end position="26"/>
    </location>
</feature>
<keyword evidence="9" id="KW-0830">Ubiquinone</keyword>
<dbReference type="EMBL" id="AY619710">
    <property type="protein sequence ID" value="AAT12172.1"/>
    <property type="molecule type" value="Genomic_DNA"/>
</dbReference>
<keyword evidence="9" id="KW-1278">Translocase</keyword>
<dbReference type="PANTHER" id="PTHR11058">
    <property type="entry name" value="NADH-UBIQUINONE OXIDOREDUCTASE CHAIN 3"/>
    <property type="match status" value="1"/>
</dbReference>
<sequence length="106" mass="12682">MFLVMMYFCFSILICSFMYFLFFLNFKVDFNKEKISPFECGFDPLSDARLPFCMKFFVIGVIFLIFDIEVVLILPMPFTKILFFFLAVIMLGLIYEWFFGGLDWMV</sequence>
<comment type="catalytic activity">
    <reaction evidence="8 9">
        <text>a ubiquinone + NADH + 5 H(+)(in) = a ubiquinol + NAD(+) + 4 H(+)(out)</text>
        <dbReference type="Rhea" id="RHEA:29091"/>
        <dbReference type="Rhea" id="RHEA-COMP:9565"/>
        <dbReference type="Rhea" id="RHEA-COMP:9566"/>
        <dbReference type="ChEBI" id="CHEBI:15378"/>
        <dbReference type="ChEBI" id="CHEBI:16389"/>
        <dbReference type="ChEBI" id="CHEBI:17976"/>
        <dbReference type="ChEBI" id="CHEBI:57540"/>
        <dbReference type="ChEBI" id="CHEBI:57945"/>
        <dbReference type="EC" id="7.1.1.2"/>
    </reaction>
</comment>
<keyword evidence="6 9" id="KW-1133">Transmembrane helix</keyword>
<dbReference type="Gene3D" id="1.20.58.1610">
    <property type="entry name" value="NADH:ubiquinone/plastoquinone oxidoreductase, chain 3"/>
    <property type="match status" value="1"/>
</dbReference>
<evidence type="ECO:0000313" key="10">
    <source>
        <dbReference type="EMBL" id="AAT12172.1"/>
    </source>
</evidence>
<keyword evidence="9" id="KW-0520">NAD</keyword>
<reference evidence="10" key="1">
    <citation type="journal article" date="2004" name="Proc. Natl. Acad. Sci. U.S.A.">
        <title>The mitochondrial genome of Paraspadella gotoi is highly reduced and reveals that chaetognaths are a sister group to protostomes.</title>
        <authorList>
            <person name="Helfenbein K.G."/>
            <person name="Fourcade H.M."/>
            <person name="Vanjani R.G."/>
            <person name="Boore J.L."/>
        </authorList>
    </citation>
    <scope>NUCLEOTIDE SEQUENCE</scope>
</reference>
<dbReference type="GO" id="GO:0008137">
    <property type="term" value="F:NADH dehydrogenase (ubiquinone) activity"/>
    <property type="evidence" value="ECO:0007669"/>
    <property type="project" value="UniProtKB-UniRule"/>
</dbReference>
<feature type="transmembrane region" description="Helical" evidence="9">
    <location>
        <begin position="81"/>
        <end position="100"/>
    </location>
</feature>
<dbReference type="InterPro" id="IPR038430">
    <property type="entry name" value="NDAH_ubi_oxred_su3_sf"/>
</dbReference>
<geneLocation type="mitochondrion" evidence="10"/>
<evidence type="ECO:0000256" key="5">
    <source>
        <dbReference type="ARBA" id="ARBA00022692"/>
    </source>
</evidence>
<dbReference type="GO" id="GO:0030964">
    <property type="term" value="C:NADH dehydrogenase complex"/>
    <property type="evidence" value="ECO:0007669"/>
    <property type="project" value="TreeGrafter"/>
</dbReference>
<keyword evidence="9" id="KW-0679">Respiratory chain</keyword>
<dbReference type="EC" id="7.1.1.2" evidence="9"/>
<evidence type="ECO:0000256" key="3">
    <source>
        <dbReference type="ARBA" id="ARBA00021007"/>
    </source>
</evidence>
<dbReference type="GO" id="GO:0031966">
    <property type="term" value="C:mitochondrial membrane"/>
    <property type="evidence" value="ECO:0007669"/>
    <property type="project" value="UniProtKB-SubCell"/>
</dbReference>
<dbReference type="AlphaFoldDB" id="Q6E0W0"/>